<sequence length="101" mass="11290">MAIITTCDKSFALRENETLLEALERTGHDVEYQCREGYCGSCRTKILKGSVSYSELPLAFVGSDECLPCCCTVTEDLSIEAYARQEEMFGEREGLLGDLFE</sequence>
<dbReference type="Pfam" id="PF00111">
    <property type="entry name" value="Fer2"/>
    <property type="match status" value="1"/>
</dbReference>
<evidence type="ECO:0000313" key="3">
    <source>
        <dbReference type="Proteomes" id="UP000832011"/>
    </source>
</evidence>
<protein>
    <submittedName>
        <fullName evidence="2">Class I ribonucleotide reductase maintenance protein YfaE</fullName>
    </submittedName>
</protein>
<dbReference type="CDD" id="cd00207">
    <property type="entry name" value="fer2"/>
    <property type="match status" value="1"/>
</dbReference>
<dbReference type="InterPro" id="IPR006058">
    <property type="entry name" value="2Fe2S_fd_BS"/>
</dbReference>
<dbReference type="InterPro" id="IPR001041">
    <property type="entry name" value="2Fe-2S_ferredoxin-type"/>
</dbReference>
<accession>A0ABY4DZ19</accession>
<dbReference type="InterPro" id="IPR012675">
    <property type="entry name" value="Beta-grasp_dom_sf"/>
</dbReference>
<name>A0ABY4DZ19_9NEIS</name>
<evidence type="ECO:0000259" key="1">
    <source>
        <dbReference type="PROSITE" id="PS51085"/>
    </source>
</evidence>
<feature type="domain" description="2Fe-2S ferredoxin-type" evidence="1">
    <location>
        <begin position="1"/>
        <end position="85"/>
    </location>
</feature>
<dbReference type="EMBL" id="CP091511">
    <property type="protein sequence ID" value="UOO88779.1"/>
    <property type="molecule type" value="Genomic_DNA"/>
</dbReference>
<dbReference type="Proteomes" id="UP000832011">
    <property type="component" value="Chromosome"/>
</dbReference>
<dbReference type="PROSITE" id="PS00197">
    <property type="entry name" value="2FE2S_FER_1"/>
    <property type="match status" value="1"/>
</dbReference>
<gene>
    <name evidence="2" type="primary">yfaE</name>
    <name evidence="2" type="ORF">LVJ82_15145</name>
</gene>
<dbReference type="Gene3D" id="3.10.20.30">
    <property type="match status" value="1"/>
</dbReference>
<dbReference type="NCBIfam" id="NF007985">
    <property type="entry name" value="PRK10713.1"/>
    <property type="match status" value="1"/>
</dbReference>
<keyword evidence="3" id="KW-1185">Reference proteome</keyword>
<dbReference type="RefSeq" id="WP_058357531.1">
    <property type="nucleotide sequence ID" value="NZ_CABKVG010000010.1"/>
</dbReference>
<evidence type="ECO:0000313" key="2">
    <source>
        <dbReference type="EMBL" id="UOO88779.1"/>
    </source>
</evidence>
<dbReference type="PROSITE" id="PS51085">
    <property type="entry name" value="2FE2S_FER_2"/>
    <property type="match status" value="1"/>
</dbReference>
<reference evidence="2 3" key="1">
    <citation type="journal article" date="2022" name="Res Sq">
        <title>Evolution of multicellular longitudinally dividing oral cavity symbionts (Neisseriaceae).</title>
        <authorList>
            <person name="Nyongesa S."/>
            <person name="Weber P."/>
            <person name="Bernet E."/>
            <person name="Pullido F."/>
            <person name="Nieckarz M."/>
            <person name="Delaby M."/>
            <person name="Nieves C."/>
            <person name="Viehboeck T."/>
            <person name="Krause N."/>
            <person name="Rivera-Millot A."/>
            <person name="Nakamura A."/>
            <person name="Vischer N."/>
            <person name="VanNieuwenhze M."/>
            <person name="Brun Y."/>
            <person name="Cava F."/>
            <person name="Bulgheresi S."/>
            <person name="Veyrier F."/>
        </authorList>
    </citation>
    <scope>NUCLEOTIDE SEQUENCE [LARGE SCALE GENOMIC DNA]</scope>
    <source>
        <strain evidence="2 3">SN4</strain>
    </source>
</reference>
<organism evidence="2 3">
    <name type="scientific">Vitreoscilla massiliensis</name>
    <dbReference type="NCBI Taxonomy" id="1689272"/>
    <lineage>
        <taxon>Bacteria</taxon>
        <taxon>Pseudomonadati</taxon>
        <taxon>Pseudomonadota</taxon>
        <taxon>Betaproteobacteria</taxon>
        <taxon>Neisseriales</taxon>
        <taxon>Neisseriaceae</taxon>
        <taxon>Vitreoscilla</taxon>
    </lineage>
</organism>
<dbReference type="InterPro" id="IPR036010">
    <property type="entry name" value="2Fe-2S_ferredoxin-like_sf"/>
</dbReference>
<proteinExistence type="predicted"/>
<dbReference type="SUPFAM" id="SSF54292">
    <property type="entry name" value="2Fe-2S ferredoxin-like"/>
    <property type="match status" value="1"/>
</dbReference>